<evidence type="ECO:0000313" key="4">
    <source>
        <dbReference type="Proteomes" id="UP001371305"/>
    </source>
</evidence>
<dbReference type="EMBL" id="JBBUKT010000008">
    <property type="protein sequence ID" value="MEK7952626.1"/>
    <property type="molecule type" value="Genomic_DNA"/>
</dbReference>
<dbReference type="RefSeq" id="WP_341406382.1">
    <property type="nucleotide sequence ID" value="NZ_JBBUKT010000008.1"/>
</dbReference>
<name>A0ABU9AY71_9BACT</name>
<dbReference type="Proteomes" id="UP001371305">
    <property type="component" value="Unassembled WGS sequence"/>
</dbReference>
<protein>
    <submittedName>
        <fullName evidence="3">Uncharacterized protein</fullName>
    </submittedName>
</protein>
<feature type="region of interest" description="Disordered" evidence="2">
    <location>
        <begin position="230"/>
        <end position="250"/>
    </location>
</feature>
<organism evidence="3 4">
    <name type="scientific">Luteolibacter soli</name>
    <dbReference type="NCBI Taxonomy" id="3135280"/>
    <lineage>
        <taxon>Bacteria</taxon>
        <taxon>Pseudomonadati</taxon>
        <taxon>Verrucomicrobiota</taxon>
        <taxon>Verrucomicrobiia</taxon>
        <taxon>Verrucomicrobiales</taxon>
        <taxon>Verrucomicrobiaceae</taxon>
        <taxon>Luteolibacter</taxon>
    </lineage>
</organism>
<evidence type="ECO:0000256" key="2">
    <source>
        <dbReference type="SAM" id="MobiDB-lite"/>
    </source>
</evidence>
<keyword evidence="4" id="KW-1185">Reference proteome</keyword>
<feature type="compositionally biased region" description="Low complexity" evidence="2">
    <location>
        <begin position="230"/>
        <end position="243"/>
    </location>
</feature>
<comment type="caution">
    <text evidence="3">The sequence shown here is derived from an EMBL/GenBank/DDBJ whole genome shotgun (WGS) entry which is preliminary data.</text>
</comment>
<proteinExistence type="predicted"/>
<evidence type="ECO:0000256" key="1">
    <source>
        <dbReference type="SAM" id="Coils"/>
    </source>
</evidence>
<accession>A0ABU9AY71</accession>
<feature type="coiled-coil region" evidence="1">
    <location>
        <begin position="73"/>
        <end position="107"/>
    </location>
</feature>
<feature type="region of interest" description="Disordered" evidence="2">
    <location>
        <begin position="292"/>
        <end position="334"/>
    </location>
</feature>
<gene>
    <name evidence="3" type="ORF">WKV53_19085</name>
</gene>
<sequence length="334" mass="36245">MKALTPPRLLAATAATCLLLPSCERNTEAKNDPQWWRLEAERSDLASQVEVCELKLSKVKGGDQGLAGLQADVARSVAKRRELAAQRDALRDEISIARADMDATKLEWMRTARAAATGREFAKFTGARGRTYENAVITKVTDVGVEFRHATGTARLAANDLTPAQHDMFGLDSEIAGAAIREEQQAALAYHSYVDERVAANAETERANEEERVAMAQEAEPAPVVAATPRMSSFSPTSLQSSSRLGDRTNRYSGSDTTIWYSGYSRPSYRYYSGGSAVRSTPSVGVLYDPYSVDGRPPRVNAPTYNYTPRVSTPSTGTSSSSGNVMRSPSSFTP</sequence>
<reference evidence="3 4" key="1">
    <citation type="submission" date="2024-04" db="EMBL/GenBank/DDBJ databases">
        <title>Luteolibacter sp. isolated from soil.</title>
        <authorList>
            <person name="An J."/>
        </authorList>
    </citation>
    <scope>NUCLEOTIDE SEQUENCE [LARGE SCALE GENOMIC DNA]</scope>
    <source>
        <strain evidence="3 4">Y139</strain>
    </source>
</reference>
<feature type="compositionally biased region" description="Low complexity" evidence="2">
    <location>
        <begin position="312"/>
        <end position="323"/>
    </location>
</feature>
<evidence type="ECO:0000313" key="3">
    <source>
        <dbReference type="EMBL" id="MEK7952626.1"/>
    </source>
</evidence>
<keyword evidence="1" id="KW-0175">Coiled coil</keyword>
<feature type="compositionally biased region" description="Polar residues" evidence="2">
    <location>
        <begin position="324"/>
        <end position="334"/>
    </location>
</feature>